<dbReference type="EMBL" id="FTNK01000013">
    <property type="protein sequence ID" value="SIR42282.1"/>
    <property type="molecule type" value="Genomic_DNA"/>
</dbReference>
<dbReference type="Pfam" id="PF00528">
    <property type="entry name" value="BPD_transp_1"/>
    <property type="match status" value="1"/>
</dbReference>
<dbReference type="SUPFAM" id="SSF160964">
    <property type="entry name" value="MalF N-terminal region-like"/>
    <property type="match status" value="1"/>
</dbReference>
<dbReference type="SUPFAM" id="SSF161098">
    <property type="entry name" value="MetI-like"/>
    <property type="match status" value="1"/>
</dbReference>
<feature type="transmembrane region" description="Helical" evidence="7">
    <location>
        <begin position="12"/>
        <end position="34"/>
    </location>
</feature>
<dbReference type="CDD" id="cd06261">
    <property type="entry name" value="TM_PBP2"/>
    <property type="match status" value="1"/>
</dbReference>
<reference evidence="9 10" key="1">
    <citation type="submission" date="2017-01" db="EMBL/GenBank/DDBJ databases">
        <authorList>
            <person name="Varghese N."/>
            <person name="Submissions S."/>
        </authorList>
    </citation>
    <scope>NUCLEOTIDE SEQUENCE [LARGE SCALE GENOMIC DNA]</scope>
    <source>
        <strain evidence="9 10">ATCC 23464</strain>
    </source>
</reference>
<feature type="transmembrane region" description="Helical" evidence="7">
    <location>
        <begin position="77"/>
        <end position="98"/>
    </location>
</feature>
<evidence type="ECO:0000256" key="6">
    <source>
        <dbReference type="ARBA" id="ARBA00023136"/>
    </source>
</evidence>
<organism evidence="9 10">
    <name type="scientific">Paenibacillus macquariensis</name>
    <dbReference type="NCBI Taxonomy" id="948756"/>
    <lineage>
        <taxon>Bacteria</taxon>
        <taxon>Bacillati</taxon>
        <taxon>Bacillota</taxon>
        <taxon>Bacilli</taxon>
        <taxon>Bacillales</taxon>
        <taxon>Paenibacillaceae</taxon>
        <taxon>Paenibacillus</taxon>
    </lineage>
</organism>
<proteinExistence type="inferred from homology"/>
<dbReference type="InterPro" id="IPR035906">
    <property type="entry name" value="MetI-like_sf"/>
</dbReference>
<comment type="subcellular location">
    <subcellularLocation>
        <location evidence="1 7">Cell membrane</location>
        <topology evidence="1 7">Multi-pass membrane protein</topology>
    </subcellularLocation>
</comment>
<dbReference type="RefSeq" id="WP_139331704.1">
    <property type="nucleotide sequence ID" value="NZ_FTNK01000013.1"/>
</dbReference>
<evidence type="ECO:0000256" key="1">
    <source>
        <dbReference type="ARBA" id="ARBA00004651"/>
    </source>
</evidence>
<dbReference type="PANTHER" id="PTHR30193:SF37">
    <property type="entry name" value="INNER MEMBRANE ABC TRANSPORTER PERMEASE PROTEIN YCJO"/>
    <property type="match status" value="1"/>
</dbReference>
<feature type="transmembrane region" description="Helical" evidence="7">
    <location>
        <begin position="218"/>
        <end position="239"/>
    </location>
</feature>
<name>A0ABY1K8P6_9BACL</name>
<dbReference type="PROSITE" id="PS50928">
    <property type="entry name" value="ABC_TM1"/>
    <property type="match status" value="1"/>
</dbReference>
<evidence type="ECO:0000256" key="3">
    <source>
        <dbReference type="ARBA" id="ARBA00022475"/>
    </source>
</evidence>
<keyword evidence="4 7" id="KW-0812">Transmembrane</keyword>
<dbReference type="Gene3D" id="1.10.3720.10">
    <property type="entry name" value="MetI-like"/>
    <property type="match status" value="1"/>
</dbReference>
<dbReference type="InterPro" id="IPR000515">
    <property type="entry name" value="MetI-like"/>
</dbReference>
<sequence>MNTKMRLLKREFDYQILILPVLIFYLLFCVYPFLSTFYYSFTDYSNMKLTNLKFVGLENFIGIFDSDLLMISIKNSIIYALLMTVFQTTLGLILAVFLDRKLKTKNILRSMFFLPAVFSPLIIGYLWSYLMSTSDFGLINSAITALGFEKINFLGNPDLALYSVVVTQLWQWTGWAMVIFLANLQSIPKDLYEAAEIDGANSWRKFWKVTLPLMQPSVNVVAVTAMIGGLKVFDIIFALTEGGPGNSTETIMTAYIKTVFNEGFYAKGAAFGVVFFIAVMIITMVMMSFLRKWGENTR</sequence>
<gene>
    <name evidence="9" type="ORF">SAMN05421578_113125</name>
</gene>
<keyword evidence="2 7" id="KW-0813">Transport</keyword>
<comment type="similarity">
    <text evidence="7">Belongs to the binding-protein-dependent transport system permease family.</text>
</comment>
<feature type="transmembrane region" description="Helical" evidence="7">
    <location>
        <begin position="269"/>
        <end position="290"/>
    </location>
</feature>
<evidence type="ECO:0000256" key="7">
    <source>
        <dbReference type="RuleBase" id="RU363032"/>
    </source>
</evidence>
<evidence type="ECO:0000256" key="4">
    <source>
        <dbReference type="ARBA" id="ARBA00022692"/>
    </source>
</evidence>
<dbReference type="Proteomes" id="UP000186666">
    <property type="component" value="Unassembled WGS sequence"/>
</dbReference>
<evidence type="ECO:0000259" key="8">
    <source>
        <dbReference type="PROSITE" id="PS50928"/>
    </source>
</evidence>
<accession>A0ABY1K8P6</accession>
<keyword evidence="6 7" id="KW-0472">Membrane</keyword>
<keyword evidence="5 7" id="KW-1133">Transmembrane helix</keyword>
<protein>
    <submittedName>
        <fullName evidence="9">Carbohydrate ABC transporter membrane protein 1, CUT1 family</fullName>
    </submittedName>
</protein>
<evidence type="ECO:0000256" key="2">
    <source>
        <dbReference type="ARBA" id="ARBA00022448"/>
    </source>
</evidence>
<evidence type="ECO:0000313" key="10">
    <source>
        <dbReference type="Proteomes" id="UP000186666"/>
    </source>
</evidence>
<evidence type="ECO:0000313" key="9">
    <source>
        <dbReference type="EMBL" id="SIR42282.1"/>
    </source>
</evidence>
<feature type="domain" description="ABC transmembrane type-1" evidence="8">
    <location>
        <begin position="73"/>
        <end position="286"/>
    </location>
</feature>
<evidence type="ECO:0000256" key="5">
    <source>
        <dbReference type="ARBA" id="ARBA00022989"/>
    </source>
</evidence>
<feature type="transmembrane region" description="Helical" evidence="7">
    <location>
        <begin position="159"/>
        <end position="182"/>
    </location>
</feature>
<keyword evidence="10" id="KW-1185">Reference proteome</keyword>
<comment type="caution">
    <text evidence="9">The sequence shown here is derived from an EMBL/GenBank/DDBJ whole genome shotgun (WGS) entry which is preliminary data.</text>
</comment>
<dbReference type="PANTHER" id="PTHR30193">
    <property type="entry name" value="ABC TRANSPORTER PERMEASE PROTEIN"/>
    <property type="match status" value="1"/>
</dbReference>
<dbReference type="InterPro" id="IPR051393">
    <property type="entry name" value="ABC_transporter_permease"/>
</dbReference>
<keyword evidence="3" id="KW-1003">Cell membrane</keyword>
<feature type="transmembrane region" description="Helical" evidence="7">
    <location>
        <begin position="110"/>
        <end position="130"/>
    </location>
</feature>